<feature type="region of interest" description="Disordered" evidence="1">
    <location>
        <begin position="884"/>
        <end position="906"/>
    </location>
</feature>
<keyword evidence="3" id="KW-1185">Reference proteome</keyword>
<evidence type="ECO:0000313" key="2">
    <source>
        <dbReference type="EMBL" id="KJY48525.1"/>
    </source>
</evidence>
<gene>
    <name evidence="2" type="ORF">JG29_09260</name>
</gene>
<proteinExistence type="predicted"/>
<feature type="compositionally biased region" description="Polar residues" evidence="1">
    <location>
        <begin position="887"/>
        <end position="906"/>
    </location>
</feature>
<dbReference type="OrthoDB" id="2306834at2"/>
<evidence type="ECO:0000313" key="3">
    <source>
        <dbReference type="Proteomes" id="UP000033695"/>
    </source>
</evidence>
<dbReference type="PATRIC" id="fig|1218508.4.peg.911"/>
<evidence type="ECO:0008006" key="4">
    <source>
        <dbReference type="Google" id="ProtNLM"/>
    </source>
</evidence>
<dbReference type="Proteomes" id="UP000033695">
    <property type="component" value="Unassembled WGS sequence"/>
</dbReference>
<dbReference type="RefSeq" id="WP_045922793.1">
    <property type="nucleotide sequence ID" value="NZ_JBHTHW010000008.1"/>
</dbReference>
<dbReference type="EMBL" id="JXBZ01000008">
    <property type="protein sequence ID" value="KJY48525.1"/>
    <property type="molecule type" value="Genomic_DNA"/>
</dbReference>
<accession>A0A0F4KQ61</accession>
<comment type="caution">
    <text evidence="2">The sequence shown here is derived from an EMBL/GenBank/DDBJ whole genome shotgun (WGS) entry which is preliminary data.</text>
</comment>
<organism evidence="2 3">
    <name type="scientific">Bombilactobacillus mellis</name>
    <dbReference type="NCBI Taxonomy" id="1218508"/>
    <lineage>
        <taxon>Bacteria</taxon>
        <taxon>Bacillati</taxon>
        <taxon>Bacillota</taxon>
        <taxon>Bacilli</taxon>
        <taxon>Lactobacillales</taxon>
        <taxon>Lactobacillaceae</taxon>
        <taxon>Bombilactobacillus</taxon>
    </lineage>
</organism>
<protein>
    <recommendedName>
        <fullName evidence="4">WxL domain-containing protein</fullName>
    </recommendedName>
</protein>
<sequence length="1424" mass="153926">MNNRKILEYCLMVFAFFVGLLVVNKPVFATNSDNYSTPSDTLTATSIPNLSGTKTTSELVKPQMPVLPVDPKLRDAGVTDSYLDSYKNSSGPQDLILTADGQGGYTATVYTAKGFLEAIFDPASSGTLSSTQIDNPNSLTLEQQNSAGYSMNCYDKGGPNGPNGWKHYLTANGGSNLIGQLHNRQNTTAVSKIHKILLKNNIDLSTLDANTAADYQINVSTPDSNGIMSAPGYDWNNVCIRHDNLDIDGENHILNMGYNDLALRGYNFYGAEVNPNNDSTKDTLPYKEDWTLENMNTYGTSYWGVISCNTGISANRIIAQTGKDPDTGNKVIDPKTKKYVVPGKNSYADGINGGYTWITYKNINYTGSQFSWTSDRHVAGATISGTVNAQCVYYYADPLRPNNYWVTEGPGNQQVFEEDRIEFAPDCRFTGSTYNGDALELTGTATLDDGAIVNLYPHGTSAEHSNNDGINHGLYFKSDMPGKLLLKGASKLNIHCDDHDGNDLIQNDGTYKPGAFPSGGSIAHNAFPQPASAILMSNANSNITYQASNNGKSSPEINIDSDGPISKNASLVHFAGGKVTLERGKFSIQSKNLSKVINGQSVGYNTMGWGNHTNGLMAIGDQASVDVKTGGDFSIAANDDDQPMCLLYAPGSLNVNIMNPKNVSLDLRGNKNVLGADGDSPGLTENSALVSTNGQAKIKAYNTRISAWGDNTKPPGISNIGLADKKSTSKTVSIGMGDPTQPLANSNTKGVTVKNPLRAQEVILPFSGSGINFTAYLTDPNNNVIQAPKATTLDYLNAAMAQMNGKEFRYIRLSDLPGADLNLDADSQTSLPLQPNQRIINGKVQGDHWLNTNEPEKPEDAFTPHPPLLRVQVQRSDGTKIDLGTEVNKNAAQQKSNTDPTNTDVTEVTPSLLTRDNETGNLEVNTATGLGKKIDPTSNPQPHYLKDSDVTWDGGTWDQQNQDNHSFKYDLLKLIKQYNDAHPDKPLNLKSTDKILTSVVTNYQSSPISTTNINKLYLQPGAPKEYLIGDSITDMPVQYLANDDAASKITINGTIAKPGGGSPESFVQTITPIQHNTLTSANLTLPADATSTSGDYTVTFNGKDDQQNSSQSDALQWTYHVSNLPRYSGNKNIVDKNQTPISQQKKIVSGLDYDLITKFAPKNPNLPSPGNAIKITKDATANPSESNYNLYSETITATYTDAQGSHSQSLPFSYDKVYHATDFWSDQASFPAGTTFAIKRKLSIPQNDPGTNIRINSDSLISIADDSKETTLATSNALNYNSSGSVVLTTTGVIDYGNRILPLKRGSILKIDKNKSQNLSVKVTNNTTESQKINLTAQLSPELDDVFSNNLNYLSSNSYQPLAGEPVNVYSTDALAANNGKDITADWFHENDQIAGPELKFNSLPNVSTGTHKSQITWTLTVGP</sequence>
<name>A0A0F4KQ61_9LACO</name>
<dbReference type="HOGENOM" id="CLU_261675_0_0_9"/>
<reference evidence="2 3" key="1">
    <citation type="submission" date="2014-12" db="EMBL/GenBank/DDBJ databases">
        <title>Comparative genomics of the lactic acid bacteria isolated from the honey bee gut.</title>
        <authorList>
            <person name="Ellegaard K.M."/>
            <person name="Tamarit D."/>
            <person name="Javelind E."/>
            <person name="Olofsson T."/>
            <person name="Andersson S.G."/>
            <person name="Vasquez A."/>
        </authorList>
    </citation>
    <scope>NUCLEOTIDE SEQUENCE [LARGE SCALE GENOMIC DNA]</scope>
    <source>
        <strain evidence="2 3">Hon2</strain>
    </source>
</reference>
<evidence type="ECO:0000256" key="1">
    <source>
        <dbReference type="SAM" id="MobiDB-lite"/>
    </source>
</evidence>